<proteinExistence type="predicted"/>
<evidence type="ECO:0000313" key="4">
    <source>
        <dbReference type="Proteomes" id="UP001139068"/>
    </source>
</evidence>
<reference evidence="3" key="1">
    <citation type="journal article" date="2022" name="ISME J.">
        <title>Identification of active gaseous-alkane degraders at natural gas seeps.</title>
        <authorList>
            <person name="Farhan Ul Haque M."/>
            <person name="Hernandez M."/>
            <person name="Crombie A.T."/>
            <person name="Murrell J.C."/>
        </authorList>
    </citation>
    <scope>NUCLEOTIDE SEQUENCE</scope>
    <source>
        <strain evidence="3">ANDR5</strain>
    </source>
</reference>
<evidence type="ECO:0000313" key="3">
    <source>
        <dbReference type="EMBL" id="MCI4674086.1"/>
    </source>
</evidence>
<comment type="caution">
    <text evidence="3">The sequence shown here is derived from an EMBL/GenBank/DDBJ whole genome shotgun (WGS) entry which is preliminary data.</text>
</comment>
<accession>A0ABS9YS74</accession>
<sequence>MPAKSAQHDEASAFTAPEQVNHRRYEALRAFFVDGLSHAEAGDRFGYTRWAMINLVRDYRNGKLTLFAPPRKPGRVPGSAPAKDRVRGRVIELRREGLSTYEISARLAAEHTPLNRTSVGEILAEEGFGRLLRHPQPAASTSPATHGRDTRLPRTARIDFQSWPTTTETGKAGLLLLVPDLVALGLPELVRRAGYPGTRLVPATSWLLSLLALKLTRTRRVSHVDDLLISDPAAALFAGLAVLPKKSALTEYSYRTEHDHQRRFLAALDARMIERGLATADNAIFDLDFHAVMHWGDDPALEKHYVPTRSQRARSVLTFFAQDSGTHNLIYANADITKSTQAREVIAFCDHWKTASGTDPAMLIMDQKVTTHTVLGELDNRGVTFLTLRMRSPTLMKHIDALTDTDFATVTLDRPGKFNRPKVHDATGIRLTGYPGTVRQLIVTGLGRDAPTVIITNDHDLPAKTLITHYARRMTIEQRLAEIIQAFHADALSSAVNLNVDLDIMLCVLAQALIAALRARLPGYATVTPDVLQRRFLETPGTITTSADTITVRLDRRAYSPVLRKADLPQDTPVPWWDNRTLRFEFS</sequence>
<feature type="region of interest" description="Disordered" evidence="1">
    <location>
        <begin position="134"/>
        <end position="155"/>
    </location>
</feature>
<evidence type="ECO:0000259" key="2">
    <source>
        <dbReference type="Pfam" id="PF01609"/>
    </source>
</evidence>
<gene>
    <name evidence="3" type="ORF">K9U37_03655</name>
</gene>
<feature type="domain" description="Transposase IS4-like" evidence="2">
    <location>
        <begin position="310"/>
        <end position="510"/>
    </location>
</feature>
<organism evidence="3 4">
    <name type="scientific">Candidatus Mycolicibacterium alkanivorans</name>
    <dbReference type="NCBI Taxonomy" id="2954114"/>
    <lineage>
        <taxon>Bacteria</taxon>
        <taxon>Bacillati</taxon>
        <taxon>Actinomycetota</taxon>
        <taxon>Actinomycetes</taxon>
        <taxon>Mycobacteriales</taxon>
        <taxon>Mycobacteriaceae</taxon>
        <taxon>Mycolicibacterium</taxon>
    </lineage>
</organism>
<evidence type="ECO:0000256" key="1">
    <source>
        <dbReference type="SAM" id="MobiDB-lite"/>
    </source>
</evidence>
<protein>
    <recommendedName>
        <fullName evidence="2">Transposase IS4-like domain-containing protein</fullName>
    </recommendedName>
</protein>
<dbReference type="EMBL" id="JAIVFL010000001">
    <property type="protein sequence ID" value="MCI4674086.1"/>
    <property type="molecule type" value="Genomic_DNA"/>
</dbReference>
<dbReference type="Proteomes" id="UP001139068">
    <property type="component" value="Unassembled WGS sequence"/>
</dbReference>
<name>A0ABS9YS74_9MYCO</name>
<dbReference type="Pfam" id="PF01609">
    <property type="entry name" value="DDE_Tnp_1"/>
    <property type="match status" value="1"/>
</dbReference>
<dbReference type="InterPro" id="IPR002559">
    <property type="entry name" value="Transposase_11"/>
</dbReference>
<dbReference type="RefSeq" id="WP_243070561.1">
    <property type="nucleotide sequence ID" value="NZ_JAIVFL010000001.1"/>
</dbReference>
<keyword evidence="4" id="KW-1185">Reference proteome</keyword>